<dbReference type="RefSeq" id="WP_057572823.1">
    <property type="nucleotide sequence ID" value="NZ_CATYWZ010000073.1"/>
</dbReference>
<keyword evidence="7 8" id="KW-0472">Membrane</keyword>
<evidence type="ECO:0000256" key="3">
    <source>
        <dbReference type="ARBA" id="ARBA00022448"/>
    </source>
</evidence>
<dbReference type="GO" id="GO:0005283">
    <property type="term" value="F:amino acid:sodium symporter activity"/>
    <property type="evidence" value="ECO:0007669"/>
    <property type="project" value="InterPro"/>
</dbReference>
<evidence type="ECO:0000256" key="2">
    <source>
        <dbReference type="ARBA" id="ARBA00009261"/>
    </source>
</evidence>
<reference evidence="9 11" key="1">
    <citation type="submission" date="2015-09" db="EMBL/GenBank/DDBJ databases">
        <authorList>
            <consortium name="Pathogen Informatics"/>
        </authorList>
    </citation>
    <scope>NUCLEOTIDE SEQUENCE [LARGE SCALE GENOMIC DNA]</scope>
    <source>
        <strain evidence="9 11">2789STDY5834865</strain>
    </source>
</reference>
<evidence type="ECO:0000256" key="1">
    <source>
        <dbReference type="ARBA" id="ARBA00004651"/>
    </source>
</evidence>
<feature type="transmembrane region" description="Helical" evidence="8">
    <location>
        <begin position="72"/>
        <end position="94"/>
    </location>
</feature>
<feature type="transmembrane region" description="Helical" evidence="8">
    <location>
        <begin position="353"/>
        <end position="376"/>
    </location>
</feature>
<feature type="transmembrane region" description="Helical" evidence="8">
    <location>
        <begin position="388"/>
        <end position="410"/>
    </location>
</feature>
<dbReference type="Proteomes" id="UP000251853">
    <property type="component" value="Unassembled WGS sequence"/>
</dbReference>
<keyword evidence="8" id="KW-0769">Symport</keyword>
<feature type="transmembrane region" description="Helical" evidence="8">
    <location>
        <begin position="215"/>
        <end position="235"/>
    </location>
</feature>
<evidence type="ECO:0000313" key="9">
    <source>
        <dbReference type="EMBL" id="CUP97629.1"/>
    </source>
</evidence>
<dbReference type="Pfam" id="PF01235">
    <property type="entry name" value="Na_Ala_symp"/>
    <property type="match status" value="1"/>
</dbReference>
<dbReference type="InterPro" id="IPR001463">
    <property type="entry name" value="Na/Ala_symport"/>
</dbReference>
<proteinExistence type="inferred from homology"/>
<protein>
    <submittedName>
        <fullName evidence="9">Na(+)-linked D-alanine glycine permease</fullName>
    </submittedName>
</protein>
<evidence type="ECO:0000256" key="8">
    <source>
        <dbReference type="RuleBase" id="RU363064"/>
    </source>
</evidence>
<feature type="transmembrane region" description="Helical" evidence="8">
    <location>
        <begin position="177"/>
        <end position="203"/>
    </location>
</feature>
<dbReference type="PRINTS" id="PR00175">
    <property type="entry name" value="NAALASMPORT"/>
</dbReference>
<dbReference type="NCBIfam" id="TIGR00835">
    <property type="entry name" value="agcS"/>
    <property type="match status" value="1"/>
</dbReference>
<gene>
    <name evidence="9" type="ORF">ERS852480_04548</name>
    <name evidence="10" type="ORF">NCTC11224_01290</name>
</gene>
<evidence type="ECO:0000313" key="11">
    <source>
        <dbReference type="Proteomes" id="UP000095512"/>
    </source>
</evidence>
<keyword evidence="4 8" id="KW-1003">Cell membrane</keyword>
<evidence type="ECO:0000256" key="5">
    <source>
        <dbReference type="ARBA" id="ARBA00022692"/>
    </source>
</evidence>
<feature type="transmembrane region" description="Helical" evidence="8">
    <location>
        <begin position="416"/>
        <end position="436"/>
    </location>
</feature>
<comment type="similarity">
    <text evidence="2 8">Belongs to the alanine or glycine:cation symporter (AGCS) (TC 2.A.25) family.</text>
</comment>
<evidence type="ECO:0000313" key="12">
    <source>
        <dbReference type="Proteomes" id="UP000251853"/>
    </source>
</evidence>
<dbReference type="PANTHER" id="PTHR30330">
    <property type="entry name" value="AGSS FAMILY TRANSPORTER, SODIUM-ALANINE"/>
    <property type="match status" value="1"/>
</dbReference>
<keyword evidence="12" id="KW-1185">Reference proteome</keyword>
<feature type="transmembrane region" description="Helical" evidence="8">
    <location>
        <begin position="19"/>
        <end position="38"/>
    </location>
</feature>
<evidence type="ECO:0000313" key="10">
    <source>
        <dbReference type="EMBL" id="SQB09990.1"/>
    </source>
</evidence>
<evidence type="ECO:0000256" key="6">
    <source>
        <dbReference type="ARBA" id="ARBA00022989"/>
    </source>
</evidence>
<comment type="subcellular location">
    <subcellularLocation>
        <location evidence="1 8">Cell membrane</location>
        <topology evidence="1 8">Multi-pass membrane protein</topology>
    </subcellularLocation>
</comment>
<dbReference type="GO" id="GO:0005886">
    <property type="term" value="C:plasma membrane"/>
    <property type="evidence" value="ECO:0007669"/>
    <property type="project" value="UniProtKB-SubCell"/>
</dbReference>
<dbReference type="EMBL" id="UAVW01000002">
    <property type="protein sequence ID" value="SQB09990.1"/>
    <property type="molecule type" value="Genomic_DNA"/>
</dbReference>
<organism evidence="9 11">
    <name type="scientific">Enterocloster clostridioformis</name>
    <dbReference type="NCBI Taxonomy" id="1531"/>
    <lineage>
        <taxon>Bacteria</taxon>
        <taxon>Bacillati</taxon>
        <taxon>Bacillota</taxon>
        <taxon>Clostridia</taxon>
        <taxon>Lachnospirales</taxon>
        <taxon>Lachnospiraceae</taxon>
        <taxon>Enterocloster</taxon>
    </lineage>
</organism>
<dbReference type="Gene3D" id="1.20.1740.10">
    <property type="entry name" value="Amino acid/polyamine transporter I"/>
    <property type="match status" value="1"/>
</dbReference>
<dbReference type="Proteomes" id="UP000095512">
    <property type="component" value="Unassembled WGS sequence"/>
</dbReference>
<keyword evidence="6 8" id="KW-1133">Transmembrane helix</keyword>
<dbReference type="AlphaFoldDB" id="A0A174SSU9"/>
<keyword evidence="5 8" id="KW-0812">Transmembrane</keyword>
<feature type="transmembrane region" description="Helical" evidence="8">
    <location>
        <begin position="100"/>
        <end position="125"/>
    </location>
</feature>
<reference evidence="10 12" key="2">
    <citation type="submission" date="2018-06" db="EMBL/GenBank/DDBJ databases">
        <authorList>
            <consortium name="Pathogen Informatics"/>
            <person name="Doyle S."/>
        </authorList>
    </citation>
    <scope>NUCLEOTIDE SEQUENCE [LARGE SCALE GENOMIC DNA]</scope>
    <source>
        <strain evidence="10 12">NCTC11224</strain>
    </source>
</reference>
<evidence type="ECO:0000256" key="7">
    <source>
        <dbReference type="ARBA" id="ARBA00023136"/>
    </source>
</evidence>
<evidence type="ECO:0000256" key="4">
    <source>
        <dbReference type="ARBA" id="ARBA00022475"/>
    </source>
</evidence>
<keyword evidence="3 8" id="KW-0813">Transport</keyword>
<accession>A0A174SSU9</accession>
<dbReference type="PANTHER" id="PTHR30330:SF3">
    <property type="entry name" value="TRANSCRIPTIONAL REGULATOR, LRP FAMILY"/>
    <property type="match status" value="1"/>
</dbReference>
<name>A0A174SSU9_9FIRM</name>
<feature type="transmembrane region" description="Helical" evidence="8">
    <location>
        <begin position="146"/>
        <end position="165"/>
    </location>
</feature>
<dbReference type="EMBL" id="CZAB01000068">
    <property type="protein sequence ID" value="CUP97629.1"/>
    <property type="molecule type" value="Genomic_DNA"/>
</dbReference>
<sequence length="448" mass="47773">MKTAEAVLGNLAGLLWGNWMLFVLLGLGVFYTIATGCIQFRSIPWIIKEFCKKEDRTEPSRNHKGTVSSVQALYMAIASCVGSGNIVGVATALIGGGPGALFWMWAAAFLGMATKYAEIVLGLVFRQKGVDGSYYGGPMYYIEKGLHTRCLGVAAAVLLFFQNAGGTLIQSNTISGAAYQVFGVPKLCTGVVLAAAMIFIIGGGLKRLADTAQKVVPIMASLYIVGGAVVVFANLESILPMLNRIFREACSMKAGMGAAAGLTMKEAMRFGVARGLYSNEAGEGSAAVIHSAAQVDHPARQGFYGVAEVLVDTMVICSTTGFSILASGVPLEGANAASLAAEAFGTIFPFLKYVVSVSLILFASTSIMSQWYFGHVSLMYIKSLKGDWFYRMLFPVLILAGSLSTAGIVWSIQDCMLGLLIIPNVLALFKLSPVVMRLTREFFKENHT</sequence>